<dbReference type="EMBL" id="JAFCMP010000546">
    <property type="protein sequence ID" value="KAG5175757.1"/>
    <property type="molecule type" value="Genomic_DNA"/>
</dbReference>
<accession>A0A835YI36</accession>
<protein>
    <submittedName>
        <fullName evidence="1">Uncharacterized protein</fullName>
    </submittedName>
</protein>
<sequence length="135" mass="14814">MASRIRDQSARVSNLDVRLNLHKCRRDKDSCDLDELADETGATHLAGDFTPRMVVACTKAQKAAMFTPATIVVNGQVLLDSGRSPEAEEDVLFDVDKWSRAELTANFTVDVHAAMELRRGAGRTFVRAPEVSHSG</sequence>
<evidence type="ECO:0000313" key="1">
    <source>
        <dbReference type="EMBL" id="KAG5175757.1"/>
    </source>
</evidence>
<dbReference type="AlphaFoldDB" id="A0A835YI36"/>
<name>A0A835YI36_9STRA</name>
<keyword evidence="2" id="KW-1185">Reference proteome</keyword>
<evidence type="ECO:0000313" key="2">
    <source>
        <dbReference type="Proteomes" id="UP000664859"/>
    </source>
</evidence>
<dbReference type="Proteomes" id="UP000664859">
    <property type="component" value="Unassembled WGS sequence"/>
</dbReference>
<organism evidence="1 2">
    <name type="scientific">Tribonema minus</name>
    <dbReference type="NCBI Taxonomy" id="303371"/>
    <lineage>
        <taxon>Eukaryota</taxon>
        <taxon>Sar</taxon>
        <taxon>Stramenopiles</taxon>
        <taxon>Ochrophyta</taxon>
        <taxon>PX clade</taxon>
        <taxon>Xanthophyceae</taxon>
        <taxon>Tribonematales</taxon>
        <taxon>Tribonemataceae</taxon>
        <taxon>Tribonema</taxon>
    </lineage>
</organism>
<gene>
    <name evidence="1" type="ORF">JKP88DRAFT_283389</name>
</gene>
<proteinExistence type="predicted"/>
<reference evidence="1" key="1">
    <citation type="submission" date="2021-02" db="EMBL/GenBank/DDBJ databases">
        <title>First Annotated Genome of the Yellow-green Alga Tribonema minus.</title>
        <authorList>
            <person name="Mahan K.M."/>
        </authorList>
    </citation>
    <scope>NUCLEOTIDE SEQUENCE</scope>
    <source>
        <strain evidence="1">UTEX B ZZ1240</strain>
    </source>
</reference>
<comment type="caution">
    <text evidence="1">The sequence shown here is derived from an EMBL/GenBank/DDBJ whole genome shotgun (WGS) entry which is preliminary data.</text>
</comment>